<dbReference type="AlphaFoldDB" id="A0A0J1BDZ7"/>
<sequence length="69" mass="7841">MPAPQFKAAERRQIVPNSLPNAVPPRLIGRDVGQPTVWDVRLTACGTSLWRWLPACVLSFTDWKPMLHF</sequence>
<comment type="caution">
    <text evidence="1">The sequence shown here is derived from an EMBL/GenBank/DDBJ whole genome shotgun (WGS) entry which is preliminary data.</text>
</comment>
<name>A0A0J1BDZ7_RHOIS</name>
<accession>A0A0J1BDZ7</accession>
<dbReference type="STRING" id="595434.RISK_003028"/>
<dbReference type="Proteomes" id="UP000036367">
    <property type="component" value="Unassembled WGS sequence"/>
</dbReference>
<proteinExistence type="predicted"/>
<evidence type="ECO:0000313" key="1">
    <source>
        <dbReference type="EMBL" id="KLU04760.1"/>
    </source>
</evidence>
<organism evidence="1 2">
    <name type="scientific">Rhodopirellula islandica</name>
    <dbReference type="NCBI Taxonomy" id="595434"/>
    <lineage>
        <taxon>Bacteria</taxon>
        <taxon>Pseudomonadati</taxon>
        <taxon>Planctomycetota</taxon>
        <taxon>Planctomycetia</taxon>
        <taxon>Pirellulales</taxon>
        <taxon>Pirellulaceae</taxon>
        <taxon>Rhodopirellula</taxon>
    </lineage>
</organism>
<keyword evidence="2" id="KW-1185">Reference proteome</keyword>
<evidence type="ECO:0000313" key="2">
    <source>
        <dbReference type="Proteomes" id="UP000036367"/>
    </source>
</evidence>
<reference evidence="1" key="1">
    <citation type="submission" date="2015-05" db="EMBL/GenBank/DDBJ databases">
        <title>Permanent draft genome of Rhodopirellula islandicus K833.</title>
        <authorList>
            <person name="Kizina J."/>
            <person name="Richter M."/>
            <person name="Glockner F.O."/>
            <person name="Harder J."/>
        </authorList>
    </citation>
    <scope>NUCLEOTIDE SEQUENCE [LARGE SCALE GENOMIC DNA]</scope>
    <source>
        <strain evidence="1">K833</strain>
    </source>
</reference>
<dbReference type="EMBL" id="LECT01000025">
    <property type="protein sequence ID" value="KLU04760.1"/>
    <property type="molecule type" value="Genomic_DNA"/>
</dbReference>
<dbReference type="PATRIC" id="fig|595434.4.peg.2887"/>
<gene>
    <name evidence="1" type="ORF">RISK_003028</name>
</gene>
<protein>
    <submittedName>
        <fullName evidence="1">Uncharacterized protein</fullName>
    </submittedName>
</protein>